<evidence type="ECO:0000313" key="1">
    <source>
        <dbReference type="EMBL" id="OAD62689.1"/>
    </source>
</evidence>
<keyword evidence="2" id="KW-1185">Reference proteome</keyword>
<dbReference type="AlphaFoldDB" id="A0A310SV43"/>
<dbReference type="Proteomes" id="UP000250275">
    <property type="component" value="Unassembled WGS sequence"/>
</dbReference>
<gene>
    <name evidence="1" type="ORF">WN48_06888</name>
</gene>
<protein>
    <submittedName>
        <fullName evidence="1">Uncharacterized protein</fullName>
    </submittedName>
</protein>
<dbReference type="EMBL" id="KQ759821">
    <property type="protein sequence ID" value="OAD62689.1"/>
    <property type="molecule type" value="Genomic_DNA"/>
</dbReference>
<name>A0A310SV43_9HYME</name>
<evidence type="ECO:0000313" key="2">
    <source>
        <dbReference type="Proteomes" id="UP000250275"/>
    </source>
</evidence>
<proteinExistence type="predicted"/>
<accession>A0A310SV43</accession>
<sequence>MLVEDIPIFLSFEDFKENGIKTIQTLGELIHKSETYATLLSLTTGNNSEFPISFKSLNVNDIYIKDSQDRCCAIWKKYLVFKIYGTLKVEKSKDVLEASHLVPVHDVVGTWNVMMLLIATARSEFRQYYRTKAQNNILQSQWINMKEQEKRLVKIDTL</sequence>
<organism evidence="1 2">
    <name type="scientific">Eufriesea mexicana</name>
    <dbReference type="NCBI Taxonomy" id="516756"/>
    <lineage>
        <taxon>Eukaryota</taxon>
        <taxon>Metazoa</taxon>
        <taxon>Ecdysozoa</taxon>
        <taxon>Arthropoda</taxon>
        <taxon>Hexapoda</taxon>
        <taxon>Insecta</taxon>
        <taxon>Pterygota</taxon>
        <taxon>Neoptera</taxon>
        <taxon>Endopterygota</taxon>
        <taxon>Hymenoptera</taxon>
        <taxon>Apocrita</taxon>
        <taxon>Aculeata</taxon>
        <taxon>Apoidea</taxon>
        <taxon>Anthophila</taxon>
        <taxon>Apidae</taxon>
        <taxon>Eufriesea</taxon>
    </lineage>
</organism>
<reference evidence="1 2" key="1">
    <citation type="submission" date="2015-07" db="EMBL/GenBank/DDBJ databases">
        <title>The genome of Eufriesea mexicana.</title>
        <authorList>
            <person name="Pan H."/>
            <person name="Kapheim K."/>
        </authorList>
    </citation>
    <scope>NUCLEOTIDE SEQUENCE [LARGE SCALE GENOMIC DNA]</scope>
    <source>
        <strain evidence="1">0111107269</strain>
        <tissue evidence="1">Whole body</tissue>
    </source>
</reference>